<keyword evidence="5" id="KW-1015">Disulfide bond</keyword>
<comment type="similarity">
    <text evidence="6">Belongs to the glycosyl hydrolase 18 family. Xylanase inhibitor subfamily.</text>
</comment>
<dbReference type="Gramene" id="TVU24342">
    <property type="protein sequence ID" value="TVU24342"/>
    <property type="gene ID" value="EJB05_26774"/>
</dbReference>
<evidence type="ECO:0000313" key="10">
    <source>
        <dbReference type="Proteomes" id="UP000324897"/>
    </source>
</evidence>
<comment type="subcellular location">
    <subcellularLocation>
        <location evidence="1">Secreted</location>
    </subcellularLocation>
</comment>
<feature type="signal peptide" evidence="7">
    <location>
        <begin position="1"/>
        <end position="25"/>
    </location>
</feature>
<dbReference type="GO" id="GO:0005576">
    <property type="term" value="C:extracellular region"/>
    <property type="evidence" value="ECO:0007669"/>
    <property type="project" value="UniProtKB-SubCell"/>
</dbReference>
<dbReference type="InterPro" id="IPR045321">
    <property type="entry name" value="Cts1-like"/>
</dbReference>
<evidence type="ECO:0000259" key="8">
    <source>
        <dbReference type="PROSITE" id="PS51910"/>
    </source>
</evidence>
<dbReference type="InterPro" id="IPR017853">
    <property type="entry name" value="GH"/>
</dbReference>
<keyword evidence="2" id="KW-0964">Secreted</keyword>
<protein>
    <recommendedName>
        <fullName evidence="8">GH18 domain-containing protein</fullName>
    </recommendedName>
</protein>
<keyword evidence="4" id="KW-0611">Plant defense</keyword>
<dbReference type="GO" id="GO:0004857">
    <property type="term" value="F:enzyme inhibitor activity"/>
    <property type="evidence" value="ECO:0007669"/>
    <property type="project" value="UniProtKB-ARBA"/>
</dbReference>
<keyword evidence="10" id="KW-1185">Reference proteome</keyword>
<accession>A0A5J9UKS8</accession>
<dbReference type="OrthoDB" id="6020543at2759"/>
<dbReference type="PANTHER" id="PTHR45708:SF11">
    <property type="entry name" value="XYLANASE INHIBITOR PROTEIN XIP"/>
    <property type="match status" value="1"/>
</dbReference>
<evidence type="ECO:0000256" key="7">
    <source>
        <dbReference type="SAM" id="SignalP"/>
    </source>
</evidence>
<dbReference type="PROSITE" id="PS51910">
    <property type="entry name" value="GH18_2"/>
    <property type="match status" value="1"/>
</dbReference>
<evidence type="ECO:0000256" key="2">
    <source>
        <dbReference type="ARBA" id="ARBA00022525"/>
    </source>
</evidence>
<sequence>MAFGRRPACLLLLGLLSLQLTAGLAAYGGDVAVYWGRNKDEGTLRETCDTGSYTTVIISFLVAFGHGQYKLDLSGHDIGGVGDDINYCKSKGIMVLLSIGGQGGEYSLPSSQAAADLSEYLWNAFIHGSAAGVHRLFGDAAVDGIDFFIDQGATEHYDELARNLYAYNKYYKGGGLTLTATPRCAYPDQRLTAALATGLFNRIHVRLFGDDRQCVWSPWGSWLSWEKWAAAYPGSRVFVGVVAAPEAAPAGYMSQRSLSVAVLRFAEKVPNYGGLMVWDRVLIDAHQEVHHRYEPWRSNQ</sequence>
<feature type="domain" description="GH18" evidence="8">
    <location>
        <begin position="29"/>
        <end position="293"/>
    </location>
</feature>
<dbReference type="Pfam" id="PF00704">
    <property type="entry name" value="Glyco_hydro_18"/>
    <property type="match status" value="1"/>
</dbReference>
<dbReference type="InterPro" id="IPR001223">
    <property type="entry name" value="Glyco_hydro18_cat"/>
</dbReference>
<proteinExistence type="inferred from homology"/>
<feature type="non-terminal residue" evidence="9">
    <location>
        <position position="1"/>
    </location>
</feature>
<evidence type="ECO:0000256" key="1">
    <source>
        <dbReference type="ARBA" id="ARBA00004613"/>
    </source>
</evidence>
<gene>
    <name evidence="9" type="ORF">EJB05_26774</name>
</gene>
<dbReference type="PANTHER" id="PTHR45708">
    <property type="entry name" value="ENDOCHITINASE"/>
    <property type="match status" value="1"/>
</dbReference>
<dbReference type="EMBL" id="RWGY01000013">
    <property type="protein sequence ID" value="TVU24342.1"/>
    <property type="molecule type" value="Genomic_DNA"/>
</dbReference>
<organism evidence="9 10">
    <name type="scientific">Eragrostis curvula</name>
    <name type="common">weeping love grass</name>
    <dbReference type="NCBI Taxonomy" id="38414"/>
    <lineage>
        <taxon>Eukaryota</taxon>
        <taxon>Viridiplantae</taxon>
        <taxon>Streptophyta</taxon>
        <taxon>Embryophyta</taxon>
        <taxon>Tracheophyta</taxon>
        <taxon>Spermatophyta</taxon>
        <taxon>Magnoliopsida</taxon>
        <taxon>Liliopsida</taxon>
        <taxon>Poales</taxon>
        <taxon>Poaceae</taxon>
        <taxon>PACMAD clade</taxon>
        <taxon>Chloridoideae</taxon>
        <taxon>Eragrostideae</taxon>
        <taxon>Eragrostidinae</taxon>
        <taxon>Eragrostis</taxon>
    </lineage>
</organism>
<dbReference type="CDD" id="cd02877">
    <property type="entry name" value="GH18_hevamine_XipI_class_III"/>
    <property type="match status" value="1"/>
</dbReference>
<dbReference type="Proteomes" id="UP000324897">
    <property type="component" value="Chromosome 2"/>
</dbReference>
<evidence type="ECO:0000256" key="5">
    <source>
        <dbReference type="ARBA" id="ARBA00023157"/>
    </source>
</evidence>
<feature type="chain" id="PRO_5023899829" description="GH18 domain-containing protein" evidence="7">
    <location>
        <begin position="26"/>
        <end position="300"/>
    </location>
</feature>
<dbReference type="Gene3D" id="3.20.20.80">
    <property type="entry name" value="Glycosidases"/>
    <property type="match status" value="1"/>
</dbReference>
<evidence type="ECO:0000256" key="6">
    <source>
        <dbReference type="ARBA" id="ARBA00061481"/>
    </source>
</evidence>
<evidence type="ECO:0000256" key="4">
    <source>
        <dbReference type="ARBA" id="ARBA00022821"/>
    </source>
</evidence>
<dbReference type="GO" id="GO:0005975">
    <property type="term" value="P:carbohydrate metabolic process"/>
    <property type="evidence" value="ECO:0007669"/>
    <property type="project" value="InterPro"/>
</dbReference>
<dbReference type="GO" id="GO:0050832">
    <property type="term" value="P:defense response to fungus"/>
    <property type="evidence" value="ECO:0007669"/>
    <property type="project" value="UniProtKB-ARBA"/>
</dbReference>
<name>A0A5J9UKS8_9POAL</name>
<evidence type="ECO:0000313" key="9">
    <source>
        <dbReference type="EMBL" id="TVU24342.1"/>
    </source>
</evidence>
<dbReference type="GO" id="GO:0004568">
    <property type="term" value="F:chitinase activity"/>
    <property type="evidence" value="ECO:0007669"/>
    <property type="project" value="TreeGrafter"/>
</dbReference>
<dbReference type="FunFam" id="3.20.20.80:FF:000044">
    <property type="entry name" value="Chitinase III C10701-rice"/>
    <property type="match status" value="1"/>
</dbReference>
<reference evidence="9 10" key="1">
    <citation type="journal article" date="2019" name="Sci. Rep.">
        <title>A high-quality genome of Eragrostis curvula grass provides insights into Poaceae evolution and supports new strategies to enhance forage quality.</title>
        <authorList>
            <person name="Carballo J."/>
            <person name="Santos B.A.C.M."/>
            <person name="Zappacosta D."/>
            <person name="Garbus I."/>
            <person name="Selva J.P."/>
            <person name="Gallo C.A."/>
            <person name="Diaz A."/>
            <person name="Albertini E."/>
            <person name="Caccamo M."/>
            <person name="Echenique V."/>
        </authorList>
    </citation>
    <scope>NUCLEOTIDE SEQUENCE [LARGE SCALE GENOMIC DNA]</scope>
    <source>
        <strain evidence="10">cv. Victoria</strain>
        <tissue evidence="9">Leaf</tissue>
    </source>
</reference>
<evidence type="ECO:0000256" key="3">
    <source>
        <dbReference type="ARBA" id="ARBA00022729"/>
    </source>
</evidence>
<dbReference type="SUPFAM" id="SSF51445">
    <property type="entry name" value="(Trans)glycosidases"/>
    <property type="match status" value="1"/>
</dbReference>
<dbReference type="InterPro" id="IPR050542">
    <property type="entry name" value="Glycosyl_Hydrlase18_Chitinase"/>
</dbReference>
<dbReference type="AlphaFoldDB" id="A0A5J9UKS8"/>
<keyword evidence="3 7" id="KW-0732">Signal</keyword>
<comment type="caution">
    <text evidence="9">The sequence shown here is derived from an EMBL/GenBank/DDBJ whole genome shotgun (WGS) entry which is preliminary data.</text>
</comment>